<dbReference type="Proteomes" id="UP000887540">
    <property type="component" value="Unplaced"/>
</dbReference>
<protein>
    <submittedName>
        <fullName evidence="2">Uncharacterized protein</fullName>
    </submittedName>
</protein>
<name>A0A914EFE4_9BILA</name>
<dbReference type="AlphaFoldDB" id="A0A914EFE4"/>
<evidence type="ECO:0000313" key="2">
    <source>
        <dbReference type="WBParaSite" id="ACRNAN_scaffold7704.g28969.t1"/>
    </source>
</evidence>
<proteinExistence type="predicted"/>
<organism evidence="1 2">
    <name type="scientific">Acrobeloides nanus</name>
    <dbReference type="NCBI Taxonomy" id="290746"/>
    <lineage>
        <taxon>Eukaryota</taxon>
        <taxon>Metazoa</taxon>
        <taxon>Ecdysozoa</taxon>
        <taxon>Nematoda</taxon>
        <taxon>Chromadorea</taxon>
        <taxon>Rhabditida</taxon>
        <taxon>Tylenchina</taxon>
        <taxon>Cephalobomorpha</taxon>
        <taxon>Cephaloboidea</taxon>
        <taxon>Cephalobidae</taxon>
        <taxon>Acrobeloides</taxon>
    </lineage>
</organism>
<keyword evidence="1" id="KW-1185">Reference proteome</keyword>
<reference evidence="2" key="1">
    <citation type="submission" date="2022-11" db="UniProtKB">
        <authorList>
            <consortium name="WormBaseParasite"/>
        </authorList>
    </citation>
    <scope>IDENTIFICATION</scope>
</reference>
<evidence type="ECO:0000313" key="1">
    <source>
        <dbReference type="Proteomes" id="UP000887540"/>
    </source>
</evidence>
<dbReference type="WBParaSite" id="ACRNAN_scaffold7704.g28969.t1">
    <property type="protein sequence ID" value="ACRNAN_scaffold7704.g28969.t1"/>
    <property type="gene ID" value="ACRNAN_scaffold7704.g28969"/>
</dbReference>
<accession>A0A914EFE4</accession>
<sequence>MLGLGFLTGITDKIGKFEPDPDLVNFQFSDTPREEEICRDFKSHDMPLEIDGAEIERVENFRYLEIDPKSKLSYKNHVSRIATKYNQAISALCRTIRKWTSKYIFGNLYKSTIEPIMIYDIEAWYLTHQNSIKRVEEGSLNRIGERVSLNPV</sequence>